<dbReference type="PANTHER" id="PTHR12083">
    <property type="entry name" value="BIFUNCTIONAL POLYNUCLEOTIDE PHOSPHATASE/KINASE"/>
    <property type="match status" value="1"/>
</dbReference>
<dbReference type="Gene3D" id="3.40.50.1000">
    <property type="entry name" value="HAD superfamily/HAD-like"/>
    <property type="match status" value="1"/>
</dbReference>
<dbReference type="PANTHER" id="PTHR12083:SF9">
    <property type="entry name" value="BIFUNCTIONAL POLYNUCLEOTIDE PHOSPHATASE_KINASE"/>
    <property type="match status" value="1"/>
</dbReference>
<organism evidence="1 2">
    <name type="scientific">Tetrapisispora phaffii (strain ATCC 24235 / CBS 4417 / NBRC 1672 / NRRL Y-8282 / UCD 70-5)</name>
    <name type="common">Yeast</name>
    <name type="synonym">Fabospora phaffii</name>
    <dbReference type="NCBI Taxonomy" id="1071381"/>
    <lineage>
        <taxon>Eukaryota</taxon>
        <taxon>Fungi</taxon>
        <taxon>Dikarya</taxon>
        <taxon>Ascomycota</taxon>
        <taxon>Saccharomycotina</taxon>
        <taxon>Saccharomycetes</taxon>
        <taxon>Saccharomycetales</taxon>
        <taxon>Saccharomycetaceae</taxon>
        <taxon>Tetrapisispora</taxon>
    </lineage>
</organism>
<evidence type="ECO:0008006" key="3">
    <source>
        <dbReference type="Google" id="ProtNLM"/>
    </source>
</evidence>
<keyword evidence="2" id="KW-1185">Reference proteome</keyword>
<dbReference type="GeneID" id="11535686"/>
<dbReference type="AlphaFoldDB" id="G8BVV1"/>
<dbReference type="Pfam" id="PF08645">
    <property type="entry name" value="PNK3P"/>
    <property type="match status" value="1"/>
</dbReference>
<proteinExistence type="predicted"/>
<dbReference type="GO" id="GO:0046404">
    <property type="term" value="F:ATP-dependent polydeoxyribonucleotide 5'-hydroxyl-kinase activity"/>
    <property type="evidence" value="ECO:0007669"/>
    <property type="project" value="TreeGrafter"/>
</dbReference>
<name>G8BVV1_TETPH</name>
<dbReference type="OrthoDB" id="19045at2759"/>
<dbReference type="HOGENOM" id="CLU_014938_0_0_1"/>
<dbReference type="KEGG" id="tpf:TPHA_0G01930"/>
<dbReference type="SUPFAM" id="SSF56784">
    <property type="entry name" value="HAD-like"/>
    <property type="match status" value="1"/>
</dbReference>
<dbReference type="GO" id="GO:0046403">
    <property type="term" value="F:polynucleotide 3'-phosphatase activity"/>
    <property type="evidence" value="ECO:0007669"/>
    <property type="project" value="EnsemblFungi"/>
</dbReference>
<dbReference type="Proteomes" id="UP000005666">
    <property type="component" value="Chromosome 7"/>
</dbReference>
<dbReference type="STRING" id="1071381.G8BVV1"/>
<dbReference type="GO" id="GO:0006302">
    <property type="term" value="P:double-strand break repair"/>
    <property type="evidence" value="ECO:0007669"/>
    <property type="project" value="EnsemblFungi"/>
</dbReference>
<evidence type="ECO:0000313" key="2">
    <source>
        <dbReference type="Proteomes" id="UP000005666"/>
    </source>
</evidence>
<gene>
    <name evidence="1" type="primary">TPHA0G01930</name>
    <name evidence="1" type="ordered locus">TPHA_0G01930</name>
</gene>
<dbReference type="OMA" id="LINNIWI"/>
<dbReference type="NCBIfam" id="TIGR01664">
    <property type="entry name" value="DNA-3'-Pase"/>
    <property type="match status" value="1"/>
</dbReference>
<dbReference type="InterPro" id="IPR023214">
    <property type="entry name" value="HAD_sf"/>
</dbReference>
<accession>G8BVV1</accession>
<dbReference type="InterPro" id="IPR006551">
    <property type="entry name" value="Polynucleotide_phosphatase"/>
</dbReference>
<reference evidence="1 2" key="1">
    <citation type="journal article" date="2011" name="Proc. Natl. Acad. Sci. U.S.A.">
        <title>Evolutionary erosion of yeast sex chromosomes by mating-type switching accidents.</title>
        <authorList>
            <person name="Gordon J.L."/>
            <person name="Armisen D."/>
            <person name="Proux-Wera E."/>
            <person name="Oheigeartaigh S.S."/>
            <person name="Byrne K.P."/>
            <person name="Wolfe K.H."/>
        </authorList>
    </citation>
    <scope>NUCLEOTIDE SEQUENCE [LARGE SCALE GENOMIC DNA]</scope>
    <source>
        <strain evidence="2">ATCC 24235 / CBS 4417 / NBRC 1672 / NRRL Y-8282 / UCD 70-5</strain>
    </source>
</reference>
<evidence type="ECO:0000313" key="1">
    <source>
        <dbReference type="EMBL" id="CCE64029.1"/>
    </source>
</evidence>
<dbReference type="GO" id="GO:0003690">
    <property type="term" value="F:double-stranded DNA binding"/>
    <property type="evidence" value="ECO:0007669"/>
    <property type="project" value="EnsemblFungi"/>
</dbReference>
<protein>
    <recommendedName>
        <fullName evidence="3">DNA 3'-phosphatase</fullName>
    </recommendedName>
</protein>
<dbReference type="RefSeq" id="XP_003686463.1">
    <property type="nucleotide sequence ID" value="XM_003686415.1"/>
</dbReference>
<dbReference type="eggNOG" id="KOG2134">
    <property type="taxonomic scope" value="Eukaryota"/>
</dbReference>
<dbReference type="EMBL" id="HE612862">
    <property type="protein sequence ID" value="CCE64029.1"/>
    <property type="molecule type" value="Genomic_DNA"/>
</dbReference>
<sequence length="244" mass="27596">MSHKLTIQPYLIKFIPTTPTVTEDITIYGFDLDHTLIKPKAPNAIHSRSSDDWVFMEFNDGIVTIDRLIEIAKEDTTSQIVVFTNQGGVVASPPTSKSCVKFTDKIKLILKYISDLPEGQILLGRLWIYGSPKKPASLFPTKKGQKKTQSTLGSVNKLKKASVHNKLGDAVLTPEIFENMRKPRLGMFQEFKRDLTSECTDLKIKWKYYCGDAAGRKSDFSDSDKQFAANLQVDFRLPEEVFKK</sequence>
<dbReference type="InterPro" id="IPR013954">
    <property type="entry name" value="PNK3P"/>
</dbReference>
<dbReference type="InterPro" id="IPR036412">
    <property type="entry name" value="HAD-like_sf"/>
</dbReference>